<reference evidence="1 2" key="1">
    <citation type="journal article" date="2015" name="Genome Biol. Evol.">
        <title>Comparative Genomics of a Bacterivorous Green Alga Reveals Evolutionary Causalities and Consequences of Phago-Mixotrophic Mode of Nutrition.</title>
        <authorList>
            <person name="Burns J.A."/>
            <person name="Paasch A."/>
            <person name="Narechania A."/>
            <person name="Kim E."/>
        </authorList>
    </citation>
    <scope>NUCLEOTIDE SEQUENCE [LARGE SCALE GENOMIC DNA]</scope>
    <source>
        <strain evidence="1 2">PLY_AMNH</strain>
    </source>
</reference>
<accession>A0AAE0C8G3</accession>
<evidence type="ECO:0000313" key="1">
    <source>
        <dbReference type="EMBL" id="KAK3249222.1"/>
    </source>
</evidence>
<comment type="caution">
    <text evidence="1">The sequence shown here is derived from an EMBL/GenBank/DDBJ whole genome shotgun (WGS) entry which is preliminary data.</text>
</comment>
<dbReference type="AlphaFoldDB" id="A0AAE0C8G3"/>
<sequence length="98" mass="11071">MQVSECPEVIAPFGGQKLALKYPEICFMKMMGNESEETKRVAKSILKLKVSPMFYFLKGGNAKGDIIPLREHSGAREDRLMEALRALVPELIEEEDIE</sequence>
<evidence type="ECO:0000313" key="2">
    <source>
        <dbReference type="Proteomes" id="UP001190700"/>
    </source>
</evidence>
<dbReference type="Proteomes" id="UP001190700">
    <property type="component" value="Unassembled WGS sequence"/>
</dbReference>
<keyword evidence="2" id="KW-1185">Reference proteome</keyword>
<proteinExistence type="predicted"/>
<dbReference type="EMBL" id="LGRX02027523">
    <property type="protein sequence ID" value="KAK3249222.1"/>
    <property type="molecule type" value="Genomic_DNA"/>
</dbReference>
<name>A0AAE0C8G3_9CHLO</name>
<gene>
    <name evidence="1" type="ORF">CYMTET_41343</name>
</gene>
<protein>
    <submittedName>
        <fullName evidence="1">Uncharacterized protein</fullName>
    </submittedName>
</protein>
<organism evidence="1 2">
    <name type="scientific">Cymbomonas tetramitiformis</name>
    <dbReference type="NCBI Taxonomy" id="36881"/>
    <lineage>
        <taxon>Eukaryota</taxon>
        <taxon>Viridiplantae</taxon>
        <taxon>Chlorophyta</taxon>
        <taxon>Pyramimonadophyceae</taxon>
        <taxon>Pyramimonadales</taxon>
        <taxon>Pyramimonadaceae</taxon>
        <taxon>Cymbomonas</taxon>
    </lineage>
</organism>